<keyword evidence="2" id="KW-0805">Transcription regulation</keyword>
<name>A0ABT9QU24_9ACTN</name>
<evidence type="ECO:0000313" key="7">
    <source>
        <dbReference type="EMBL" id="MDP9850277.1"/>
    </source>
</evidence>
<dbReference type="InterPro" id="IPR013324">
    <property type="entry name" value="RNA_pol_sigma_r3/r4-like"/>
</dbReference>
<evidence type="ECO:0000259" key="6">
    <source>
        <dbReference type="Pfam" id="PF04542"/>
    </source>
</evidence>
<comment type="caution">
    <text evidence="7">The sequence shown here is derived from an EMBL/GenBank/DDBJ whole genome shotgun (WGS) entry which is preliminary data.</text>
</comment>
<dbReference type="EMBL" id="JAUSQU010000002">
    <property type="protein sequence ID" value="MDP9850277.1"/>
    <property type="molecule type" value="Genomic_DNA"/>
</dbReference>
<evidence type="ECO:0000256" key="1">
    <source>
        <dbReference type="ARBA" id="ARBA00010641"/>
    </source>
</evidence>
<organism evidence="7 8">
    <name type="scientific">Streptosporangium lutulentum</name>
    <dbReference type="NCBI Taxonomy" id="1461250"/>
    <lineage>
        <taxon>Bacteria</taxon>
        <taxon>Bacillati</taxon>
        <taxon>Actinomycetota</taxon>
        <taxon>Actinomycetes</taxon>
        <taxon>Streptosporangiales</taxon>
        <taxon>Streptosporangiaceae</taxon>
        <taxon>Streptosporangium</taxon>
    </lineage>
</organism>
<sequence length="198" mass="22408">MTDLPSPSERPAGVATDGLQAGGLEETRAAYLDFYDREYLAVIKFLRNYGANMHDAQDATQEAFLEAWELTRRPGYWASIQNPRGWIRKVALNLLRRPPGLRRKPLAQPVSEIPETPHPGLDHGELIAQHLAVLAALHSLDQECRSVMAFHLDGFSAVAIAAQLNMTDQQVRDRVKKGRKALKRRLAEHRELEERDNR</sequence>
<dbReference type="InterPro" id="IPR013325">
    <property type="entry name" value="RNA_pol_sigma_r2"/>
</dbReference>
<dbReference type="PANTHER" id="PTHR43133:SF8">
    <property type="entry name" value="RNA POLYMERASE SIGMA FACTOR HI_1459-RELATED"/>
    <property type="match status" value="1"/>
</dbReference>
<dbReference type="SUPFAM" id="SSF88659">
    <property type="entry name" value="Sigma3 and sigma4 domains of RNA polymerase sigma factors"/>
    <property type="match status" value="1"/>
</dbReference>
<evidence type="ECO:0000256" key="4">
    <source>
        <dbReference type="ARBA" id="ARBA00023125"/>
    </source>
</evidence>
<gene>
    <name evidence="7" type="ORF">J2853_009573</name>
</gene>
<dbReference type="InterPro" id="IPR014284">
    <property type="entry name" value="RNA_pol_sigma-70_dom"/>
</dbReference>
<comment type="similarity">
    <text evidence="1">Belongs to the sigma-70 factor family. ECF subfamily.</text>
</comment>
<dbReference type="NCBIfam" id="TIGR02937">
    <property type="entry name" value="sigma70-ECF"/>
    <property type="match status" value="1"/>
</dbReference>
<keyword evidence="5" id="KW-0804">Transcription</keyword>
<proteinExistence type="inferred from homology"/>
<dbReference type="Gene3D" id="1.10.10.10">
    <property type="entry name" value="Winged helix-like DNA-binding domain superfamily/Winged helix DNA-binding domain"/>
    <property type="match status" value="1"/>
</dbReference>
<evidence type="ECO:0000256" key="5">
    <source>
        <dbReference type="ARBA" id="ARBA00023163"/>
    </source>
</evidence>
<dbReference type="InterPro" id="IPR039425">
    <property type="entry name" value="RNA_pol_sigma-70-like"/>
</dbReference>
<dbReference type="InterPro" id="IPR036388">
    <property type="entry name" value="WH-like_DNA-bd_sf"/>
</dbReference>
<accession>A0ABT9QU24</accession>
<dbReference type="Pfam" id="PF04542">
    <property type="entry name" value="Sigma70_r2"/>
    <property type="match status" value="1"/>
</dbReference>
<feature type="domain" description="RNA polymerase sigma-70 region 2" evidence="6">
    <location>
        <begin position="35"/>
        <end position="96"/>
    </location>
</feature>
<reference evidence="7 8" key="1">
    <citation type="submission" date="2023-07" db="EMBL/GenBank/DDBJ databases">
        <title>Sequencing the genomes of 1000 actinobacteria strains.</title>
        <authorList>
            <person name="Klenk H.-P."/>
        </authorList>
    </citation>
    <scope>NUCLEOTIDE SEQUENCE [LARGE SCALE GENOMIC DNA]</scope>
    <source>
        <strain evidence="7 8">DSM 46740</strain>
    </source>
</reference>
<keyword evidence="3" id="KW-0731">Sigma factor</keyword>
<keyword evidence="8" id="KW-1185">Reference proteome</keyword>
<dbReference type="SUPFAM" id="SSF88946">
    <property type="entry name" value="Sigma2 domain of RNA polymerase sigma factors"/>
    <property type="match status" value="1"/>
</dbReference>
<protein>
    <submittedName>
        <fullName evidence="7">RNA polymerase sigma-70 factor (ECF subfamily)</fullName>
    </submittedName>
</protein>
<dbReference type="InterPro" id="IPR007627">
    <property type="entry name" value="RNA_pol_sigma70_r2"/>
</dbReference>
<evidence type="ECO:0000256" key="3">
    <source>
        <dbReference type="ARBA" id="ARBA00023082"/>
    </source>
</evidence>
<dbReference type="Proteomes" id="UP001225356">
    <property type="component" value="Unassembled WGS sequence"/>
</dbReference>
<dbReference type="RefSeq" id="WP_307569213.1">
    <property type="nucleotide sequence ID" value="NZ_JAUSQU010000002.1"/>
</dbReference>
<evidence type="ECO:0000256" key="2">
    <source>
        <dbReference type="ARBA" id="ARBA00023015"/>
    </source>
</evidence>
<keyword evidence="4" id="KW-0238">DNA-binding</keyword>
<dbReference type="PANTHER" id="PTHR43133">
    <property type="entry name" value="RNA POLYMERASE ECF-TYPE SIGMA FACTO"/>
    <property type="match status" value="1"/>
</dbReference>
<evidence type="ECO:0000313" key="8">
    <source>
        <dbReference type="Proteomes" id="UP001225356"/>
    </source>
</evidence>
<dbReference type="Gene3D" id="1.10.1740.10">
    <property type="match status" value="1"/>
</dbReference>